<dbReference type="STRING" id="301967.A6E15_01270"/>
<keyword evidence="2" id="KW-1185">Reference proteome</keyword>
<name>A0A1S8ASY7_9EURY</name>
<gene>
    <name evidence="1" type="ORF">A6E15_01270</name>
</gene>
<evidence type="ECO:0000313" key="1">
    <source>
        <dbReference type="EMBL" id="OLZ39696.1"/>
    </source>
</evidence>
<dbReference type="Proteomes" id="UP000189370">
    <property type="component" value="Unassembled WGS sequence"/>
</dbReference>
<dbReference type="EMBL" id="LWLN01000001">
    <property type="protein sequence ID" value="OLZ39696.1"/>
    <property type="molecule type" value="Genomic_DNA"/>
</dbReference>
<dbReference type="RefSeq" id="WP_175607187.1">
    <property type="nucleotide sequence ID" value="NZ_LWLN01000001.1"/>
</dbReference>
<protein>
    <submittedName>
        <fullName evidence="1">Uncharacterized protein</fullName>
    </submittedName>
</protein>
<dbReference type="AlphaFoldDB" id="A0A1S8ASY7"/>
<reference evidence="2" key="1">
    <citation type="submission" date="2016-04" db="EMBL/GenBank/DDBJ databases">
        <authorList>
            <person name="Chen S.-C."/>
            <person name="Lai M.-C."/>
        </authorList>
    </citation>
    <scope>NUCLEOTIDE SEQUENCE [LARGE SCALE GENOMIC DNA]</scope>
    <source>
        <strain evidence="2">AB14</strain>
    </source>
</reference>
<comment type="caution">
    <text evidence="1">The sequence shown here is derived from an EMBL/GenBank/DDBJ whole genome shotgun (WGS) entry which is preliminary data.</text>
</comment>
<organism evidence="1 2">
    <name type="scientific">Natrinema saccharevitans</name>
    <dbReference type="NCBI Taxonomy" id="301967"/>
    <lineage>
        <taxon>Archaea</taxon>
        <taxon>Methanobacteriati</taxon>
        <taxon>Methanobacteriota</taxon>
        <taxon>Stenosarchaea group</taxon>
        <taxon>Halobacteria</taxon>
        <taxon>Halobacteriales</taxon>
        <taxon>Natrialbaceae</taxon>
        <taxon>Natrinema</taxon>
    </lineage>
</organism>
<evidence type="ECO:0000313" key="2">
    <source>
        <dbReference type="Proteomes" id="UP000189370"/>
    </source>
</evidence>
<proteinExistence type="predicted"/>
<sequence>MSRWVVGNRHLGTEQQEADAAGLGSDLPNVSAGLGAIVGVPDRGGSRSGLDIGEQRPRESVDHLEALADGAIRQFAIGRGWDRYVGSVGTFMVP</sequence>
<accession>A0A1S8ASY7</accession>